<gene>
    <name evidence="1" type="ORF">QFC20_002611</name>
</gene>
<keyword evidence="2" id="KW-1185">Reference proteome</keyword>
<comment type="caution">
    <text evidence="1">The sequence shown here is derived from an EMBL/GenBank/DDBJ whole genome shotgun (WGS) entry which is preliminary data.</text>
</comment>
<evidence type="ECO:0000313" key="2">
    <source>
        <dbReference type="Proteomes" id="UP001230649"/>
    </source>
</evidence>
<name>A0ACC2WJ06_9TREE</name>
<accession>A0ACC2WJ06</accession>
<sequence>MPSKQADSSREAQEVAPSHTQVSQTKVTVEYDGNPGLDDQFIASLCPGSEMGNGNWESGAAEDALLQELPEDVREDAGRLMNSYEAEDDDEEDLVELDEVESKTSFDKQLKDTMQYQHDVIQGSRRPGAISTDRHCVKMIERFTAIALPQNHLQDAFIDEHFITLSLKHSSERERMTPQGLAIPGTRIGSAQLRKLFFGALRYRHQQVATIPELAAQKVQRPAASRQLTKFLKALMHQAVVNLRMGETEGEDAQDVRAGTILDRLTSEEEIRLGAGFLVHKNGMRGDVIRSMYLAAMQPYNMMLPLQSANVEVPGIILLQWTHKTGYTTSDQHPKFHTVITHKDPLYDAHTSFALYFHWLFDVYEIEEKHEFDWTLNKSWRRHKSSLQRQLMGKHHGEYGVAQSETERMGWASGVYAKHYANPIAKHDVLGSAGFSKVERYDPAEARGKQIQTAIDNGNTKIRGSLAFWKVIVCLRPRLFLGAAAIRQKYPDSALFRLPALVYPKVVEWMDKFHPKDLESLDKESQQVNLDNIQSEIVAEQLAGIHGRLLGLETKLANLCELLDRRTAVLLPSKGVDGVMYTTDNQSPFKTPTPNVASPCAARKGNQDSSPTLPSTPTHAPNRPSPNSQTQAIDSDLQLVSDLCSVHATAEEEERGIYLDQQGQTRAFAFPSPSKSTTTRKKTDLDPVLPSHLAWAPKGVKWESIFVYVKNPLVLWETWKPKAMGLYSTLQEVWADWDQPRIVENAGQKPPLKLVEGKWQSGWGRAGNAEKKRWSNYKFLVDFCKNRVEVQQWDWEQIEAFLESTKVPIETSKKGKKKDETQAMKPDDKKGSKKQEKQVTVVEQ</sequence>
<dbReference type="EMBL" id="JASBWS010000019">
    <property type="protein sequence ID" value="KAJ9111320.1"/>
    <property type="molecule type" value="Genomic_DNA"/>
</dbReference>
<dbReference type="Proteomes" id="UP001230649">
    <property type="component" value="Unassembled WGS sequence"/>
</dbReference>
<evidence type="ECO:0000313" key="1">
    <source>
        <dbReference type="EMBL" id="KAJ9111320.1"/>
    </source>
</evidence>
<organism evidence="1 2">
    <name type="scientific">Naganishia adeliensis</name>
    <dbReference type="NCBI Taxonomy" id="92952"/>
    <lineage>
        <taxon>Eukaryota</taxon>
        <taxon>Fungi</taxon>
        <taxon>Dikarya</taxon>
        <taxon>Basidiomycota</taxon>
        <taxon>Agaricomycotina</taxon>
        <taxon>Tremellomycetes</taxon>
        <taxon>Filobasidiales</taxon>
        <taxon>Filobasidiaceae</taxon>
        <taxon>Naganishia</taxon>
    </lineage>
</organism>
<protein>
    <submittedName>
        <fullName evidence="1">Uncharacterized protein</fullName>
    </submittedName>
</protein>
<reference evidence="1" key="1">
    <citation type="submission" date="2023-04" db="EMBL/GenBank/DDBJ databases">
        <title>Draft Genome sequencing of Naganishia species isolated from polar environments using Oxford Nanopore Technology.</title>
        <authorList>
            <person name="Leo P."/>
            <person name="Venkateswaran K."/>
        </authorList>
    </citation>
    <scope>NUCLEOTIDE SEQUENCE</scope>
    <source>
        <strain evidence="1">MNA-CCFEE 5262</strain>
    </source>
</reference>
<proteinExistence type="predicted"/>